<dbReference type="Proteomes" id="UP000504638">
    <property type="component" value="Unplaced"/>
</dbReference>
<dbReference type="GeneID" id="54419464"/>
<dbReference type="EMBL" id="ML975152">
    <property type="protein sequence ID" value="KAF1814901.1"/>
    <property type="molecule type" value="Genomic_DNA"/>
</dbReference>
<dbReference type="RefSeq" id="XP_033536532.1">
    <property type="nucleotide sequence ID" value="XM_033678894.1"/>
</dbReference>
<sequence>MSFIRIPCGSISRISISRLTSNPATSIPIHQLKRQFLPSQFRHASTRAPPSARKPLPKPGSPKRSPSSQTPPRQPSKPPTLKSTPKLVAARPPTTTPRASEPLVLYYWPLSRSYRFWAWMVFGTATVTAVTLVWSGDYDLVDHPTLYLSVNMIFGVLLLFIGGNFLSNPRAVASKVSFTRGVRGQSIVSVEMRRMIPFMKPLVAEAELRDVSVNTRFAATAEDLKVIKALRAGEADGARVASAPRGSGVKRAFADLRLLMAGSPAELRMRKGRFGLAEHGQFLDGGEGKGPVGRNEVLREPY</sequence>
<evidence type="ECO:0000313" key="5">
    <source>
        <dbReference type="RefSeq" id="XP_033536532.1"/>
    </source>
</evidence>
<evidence type="ECO:0000256" key="2">
    <source>
        <dbReference type="SAM" id="Phobius"/>
    </source>
</evidence>
<reference evidence="3 5" key="1">
    <citation type="submission" date="2020-01" db="EMBL/GenBank/DDBJ databases">
        <authorList>
            <consortium name="DOE Joint Genome Institute"/>
            <person name="Haridas S."/>
            <person name="Albert R."/>
            <person name="Binder M."/>
            <person name="Bloem J."/>
            <person name="Labutti K."/>
            <person name="Salamov A."/>
            <person name="Andreopoulos B."/>
            <person name="Baker S.E."/>
            <person name="Barry K."/>
            <person name="Bills G."/>
            <person name="Bluhm B.H."/>
            <person name="Cannon C."/>
            <person name="Castanera R."/>
            <person name="Culley D.E."/>
            <person name="Daum C."/>
            <person name="Ezra D."/>
            <person name="Gonzalez J.B."/>
            <person name="Henrissat B."/>
            <person name="Kuo A."/>
            <person name="Liang C."/>
            <person name="Lipzen A."/>
            <person name="Lutzoni F."/>
            <person name="Magnuson J."/>
            <person name="Mondo S."/>
            <person name="Nolan M."/>
            <person name="Ohm R."/>
            <person name="Pangilinan J."/>
            <person name="Park H.-J."/>
            <person name="Ramirez L."/>
            <person name="Alfaro M."/>
            <person name="Sun H."/>
            <person name="Tritt A."/>
            <person name="Yoshinaga Y."/>
            <person name="Zwiers L.-H."/>
            <person name="Turgeon B.G."/>
            <person name="Goodwin S.B."/>
            <person name="Spatafora J.W."/>
            <person name="Crous P.W."/>
            <person name="Grigoriev I.V."/>
        </authorList>
    </citation>
    <scope>NUCLEOTIDE SEQUENCE</scope>
    <source>
        <strain evidence="3 5">CBS 781.70</strain>
    </source>
</reference>
<accession>A0A6G1GAG7</accession>
<dbReference type="AlphaFoldDB" id="A0A6G1GAG7"/>
<organism evidence="3">
    <name type="scientific">Eremomyces bilateralis CBS 781.70</name>
    <dbReference type="NCBI Taxonomy" id="1392243"/>
    <lineage>
        <taxon>Eukaryota</taxon>
        <taxon>Fungi</taxon>
        <taxon>Dikarya</taxon>
        <taxon>Ascomycota</taxon>
        <taxon>Pezizomycotina</taxon>
        <taxon>Dothideomycetes</taxon>
        <taxon>Dothideomycetes incertae sedis</taxon>
        <taxon>Eremomycetales</taxon>
        <taxon>Eremomycetaceae</taxon>
        <taxon>Eremomyces</taxon>
    </lineage>
</organism>
<keyword evidence="2" id="KW-0472">Membrane</keyword>
<evidence type="ECO:0000313" key="4">
    <source>
        <dbReference type="Proteomes" id="UP000504638"/>
    </source>
</evidence>
<protein>
    <submittedName>
        <fullName evidence="3 5">Uncharacterized protein</fullName>
    </submittedName>
</protein>
<reference evidence="5" key="2">
    <citation type="submission" date="2020-04" db="EMBL/GenBank/DDBJ databases">
        <authorList>
            <consortium name="NCBI Genome Project"/>
        </authorList>
    </citation>
    <scope>NUCLEOTIDE SEQUENCE</scope>
    <source>
        <strain evidence="5">CBS 781.70</strain>
    </source>
</reference>
<reference evidence="5" key="3">
    <citation type="submission" date="2025-04" db="UniProtKB">
        <authorList>
            <consortium name="RefSeq"/>
        </authorList>
    </citation>
    <scope>IDENTIFICATION</scope>
    <source>
        <strain evidence="5">CBS 781.70</strain>
    </source>
</reference>
<feature type="compositionally biased region" description="Low complexity" evidence="1">
    <location>
        <begin position="62"/>
        <end position="71"/>
    </location>
</feature>
<evidence type="ECO:0000256" key="1">
    <source>
        <dbReference type="SAM" id="MobiDB-lite"/>
    </source>
</evidence>
<keyword evidence="2" id="KW-1133">Transmembrane helix</keyword>
<proteinExistence type="predicted"/>
<gene>
    <name evidence="3 5" type="ORF">P152DRAFT_455942</name>
</gene>
<keyword evidence="4" id="KW-1185">Reference proteome</keyword>
<evidence type="ECO:0000313" key="3">
    <source>
        <dbReference type="EMBL" id="KAF1814901.1"/>
    </source>
</evidence>
<keyword evidence="2" id="KW-0812">Transmembrane</keyword>
<feature type="region of interest" description="Disordered" evidence="1">
    <location>
        <begin position="42"/>
        <end position="96"/>
    </location>
</feature>
<feature type="transmembrane region" description="Helical" evidence="2">
    <location>
        <begin position="146"/>
        <end position="166"/>
    </location>
</feature>
<feature type="transmembrane region" description="Helical" evidence="2">
    <location>
        <begin position="116"/>
        <end position="134"/>
    </location>
</feature>
<name>A0A6G1GAG7_9PEZI</name>